<reference evidence="1 2" key="1">
    <citation type="submission" date="2018-07" db="EMBL/GenBank/DDBJ databases">
        <title>Genome analysis of Larkinella rosea.</title>
        <authorList>
            <person name="Zhou Z."/>
            <person name="Wang G."/>
        </authorList>
    </citation>
    <scope>NUCLEOTIDE SEQUENCE [LARGE SCALE GENOMIC DNA]</scope>
    <source>
        <strain evidence="2">zzj9</strain>
    </source>
</reference>
<evidence type="ECO:0000313" key="2">
    <source>
        <dbReference type="Proteomes" id="UP000253383"/>
    </source>
</evidence>
<dbReference type="EMBL" id="QOWE01000036">
    <property type="protein sequence ID" value="RCR65731.1"/>
    <property type="molecule type" value="Genomic_DNA"/>
</dbReference>
<keyword evidence="2" id="KW-1185">Reference proteome</keyword>
<name>A0A368JI04_9BACT</name>
<dbReference type="Proteomes" id="UP000253383">
    <property type="component" value="Unassembled WGS sequence"/>
</dbReference>
<comment type="caution">
    <text evidence="1">The sequence shown here is derived from an EMBL/GenBank/DDBJ whole genome shotgun (WGS) entry which is preliminary data.</text>
</comment>
<accession>A0A368JI04</accession>
<sequence>MLRNVESAMNELTEKSFEFSFVAENAKAFGANPFLGEVDCVFKKCCKKWKKKGNHCKKCPEK</sequence>
<gene>
    <name evidence="1" type="ORF">DUE52_30355</name>
</gene>
<organism evidence="1 2">
    <name type="scientific">Larkinella punicea</name>
    <dbReference type="NCBI Taxonomy" id="2315727"/>
    <lineage>
        <taxon>Bacteria</taxon>
        <taxon>Pseudomonadati</taxon>
        <taxon>Bacteroidota</taxon>
        <taxon>Cytophagia</taxon>
        <taxon>Cytophagales</taxon>
        <taxon>Spirosomataceae</taxon>
        <taxon>Larkinella</taxon>
    </lineage>
</organism>
<protein>
    <submittedName>
        <fullName evidence="1">Uncharacterized protein</fullName>
    </submittedName>
</protein>
<dbReference type="AlphaFoldDB" id="A0A368JI04"/>
<proteinExistence type="predicted"/>
<evidence type="ECO:0000313" key="1">
    <source>
        <dbReference type="EMBL" id="RCR65731.1"/>
    </source>
</evidence>